<dbReference type="PANTHER" id="PTHR43752">
    <property type="entry name" value="BNR/ASP-BOX REPEAT FAMILY PROTEIN"/>
    <property type="match status" value="1"/>
</dbReference>
<keyword evidence="3" id="KW-1185">Reference proteome</keyword>
<reference evidence="2 3" key="1">
    <citation type="submission" date="2018-11" db="EMBL/GenBank/DDBJ databases">
        <title>The genome draft of YIM 96095.</title>
        <authorList>
            <person name="Tang S.-K."/>
            <person name="Chunyu W.-X."/>
            <person name="Feng Y.-Z."/>
        </authorList>
    </citation>
    <scope>NUCLEOTIDE SEQUENCE [LARGE SCALE GENOMIC DNA]</scope>
    <source>
        <strain evidence="2 3">YIM 96095</strain>
    </source>
</reference>
<dbReference type="GO" id="GO:0016787">
    <property type="term" value="F:hydrolase activity"/>
    <property type="evidence" value="ECO:0007669"/>
    <property type="project" value="UniProtKB-KW"/>
</dbReference>
<dbReference type="EMBL" id="RJMB01000021">
    <property type="protein sequence ID" value="RNL82631.1"/>
    <property type="molecule type" value="Genomic_DNA"/>
</dbReference>
<evidence type="ECO:0000259" key="1">
    <source>
        <dbReference type="Pfam" id="PF13088"/>
    </source>
</evidence>
<dbReference type="OrthoDB" id="41724at2"/>
<dbReference type="InterPro" id="IPR036278">
    <property type="entry name" value="Sialidase_sf"/>
</dbReference>
<feature type="domain" description="Sialidase" evidence="1">
    <location>
        <begin position="42"/>
        <end position="368"/>
    </location>
</feature>
<comment type="caution">
    <text evidence="2">The sequence shown here is derived from an EMBL/GenBank/DDBJ whole genome shotgun (WGS) entry which is preliminary data.</text>
</comment>
<dbReference type="PANTHER" id="PTHR43752:SF2">
    <property type="entry name" value="BNR_ASP-BOX REPEAT FAMILY PROTEIN"/>
    <property type="match status" value="1"/>
</dbReference>
<dbReference type="InterPro" id="IPR011040">
    <property type="entry name" value="Sialidase"/>
</dbReference>
<protein>
    <submittedName>
        <fullName evidence="2">Glycosyl hydrolase</fullName>
    </submittedName>
</protein>
<sequence>MTTLPTDGIVRVSEEDPHRHEAFLPAPTPQAHAANLVPLPDGELGCAWFGGTQEGLSDINVWFSRIGADGAWTAPTQVSSDPDRSEQNPVLFPTPGGELWLLYTAQYAGNQDTAEVRLRVSTDAGRTWGPVRTLVPASSTGGVFVRQPIVVLPSGRWLLPVFHCVRPAEGDWRGDEDTSAVLVSDDNGATWTHRPVPDSTGCVHMNIVPLRDGTLLALFRRRQADVIHQSRSTDGEHWSAPVPTDLPNNNSSIQARTLHDGRVALVFNASSAADATDRRVSLYDEIADDGRTSTNAAAQAPPPGAAFWGAPRAPLTLALSSDKGRTWPVRRDLEVGDGYCMTNNSRDGLNRELSYPSITQTADGWLHIAFTYFRQAIKYLRLSPDWARA</sequence>
<keyword evidence="2" id="KW-0378">Hydrolase</keyword>
<gene>
    <name evidence="2" type="ORF">EFW17_18215</name>
</gene>
<dbReference type="Gene3D" id="2.120.10.10">
    <property type="match status" value="1"/>
</dbReference>
<dbReference type="AlphaFoldDB" id="A0A3N0E469"/>
<dbReference type="Proteomes" id="UP000269198">
    <property type="component" value="Unassembled WGS sequence"/>
</dbReference>
<dbReference type="SUPFAM" id="SSF50939">
    <property type="entry name" value="Sialidases"/>
    <property type="match status" value="1"/>
</dbReference>
<evidence type="ECO:0000313" key="2">
    <source>
        <dbReference type="EMBL" id="RNL82631.1"/>
    </source>
</evidence>
<organism evidence="2 3">
    <name type="scientific">Halostreptopolyspora alba</name>
    <dbReference type="NCBI Taxonomy" id="2487137"/>
    <lineage>
        <taxon>Bacteria</taxon>
        <taxon>Bacillati</taxon>
        <taxon>Actinomycetota</taxon>
        <taxon>Actinomycetes</taxon>
        <taxon>Streptosporangiales</taxon>
        <taxon>Nocardiopsidaceae</taxon>
        <taxon>Halostreptopolyspora</taxon>
    </lineage>
</organism>
<evidence type="ECO:0000313" key="3">
    <source>
        <dbReference type="Proteomes" id="UP000269198"/>
    </source>
</evidence>
<accession>A0A3N0E469</accession>
<name>A0A3N0E469_9ACTN</name>
<dbReference type="CDD" id="cd15482">
    <property type="entry name" value="Sialidase_non-viral"/>
    <property type="match status" value="1"/>
</dbReference>
<proteinExistence type="predicted"/>
<dbReference type="RefSeq" id="WP_123202626.1">
    <property type="nucleotide sequence ID" value="NZ_RJMB01000021.1"/>
</dbReference>
<dbReference type="Pfam" id="PF13088">
    <property type="entry name" value="BNR_2"/>
    <property type="match status" value="1"/>
</dbReference>